<evidence type="ECO:0000256" key="1">
    <source>
        <dbReference type="SAM" id="SignalP"/>
    </source>
</evidence>
<protein>
    <submittedName>
        <fullName evidence="2">Membrane protein</fullName>
    </submittedName>
</protein>
<keyword evidence="3" id="KW-1185">Reference proteome</keyword>
<gene>
    <name evidence="2" type="ORF">Q765_12060</name>
</gene>
<dbReference type="OrthoDB" id="1114455at2"/>
<name>A0A0A2M213_9FLAO</name>
<organism evidence="2 3">
    <name type="scientific">Flavobacterium rivuli WB 3.3-2 = DSM 21788</name>
    <dbReference type="NCBI Taxonomy" id="1121895"/>
    <lineage>
        <taxon>Bacteria</taxon>
        <taxon>Pseudomonadati</taxon>
        <taxon>Bacteroidota</taxon>
        <taxon>Flavobacteriia</taxon>
        <taxon>Flavobacteriales</taxon>
        <taxon>Flavobacteriaceae</taxon>
        <taxon>Flavobacterium</taxon>
    </lineage>
</organism>
<feature type="signal peptide" evidence="1">
    <location>
        <begin position="1"/>
        <end position="24"/>
    </location>
</feature>
<dbReference type="eggNOG" id="COG3064">
    <property type="taxonomic scope" value="Bacteria"/>
</dbReference>
<evidence type="ECO:0000313" key="3">
    <source>
        <dbReference type="Proteomes" id="UP000030152"/>
    </source>
</evidence>
<dbReference type="Pfam" id="PF11751">
    <property type="entry name" value="PorP_SprF"/>
    <property type="match status" value="1"/>
</dbReference>
<reference evidence="2 3" key="1">
    <citation type="submission" date="2013-09" db="EMBL/GenBank/DDBJ databases">
        <authorList>
            <person name="Zeng Z."/>
            <person name="Chen C."/>
        </authorList>
    </citation>
    <scope>NUCLEOTIDE SEQUENCE [LARGE SCALE GENOMIC DNA]</scope>
    <source>
        <strain evidence="2 3">WB 3.3-2</strain>
    </source>
</reference>
<dbReference type="InterPro" id="IPR019861">
    <property type="entry name" value="PorP/SprF_Bacteroidetes"/>
</dbReference>
<accession>A0A0A2M213</accession>
<proteinExistence type="predicted"/>
<dbReference type="RefSeq" id="WP_020211901.1">
    <property type="nucleotide sequence ID" value="NZ_JRLX01000011.1"/>
</dbReference>
<dbReference type="STRING" id="1121895.GCA_000378485_00772"/>
<comment type="caution">
    <text evidence="2">The sequence shown here is derived from an EMBL/GenBank/DDBJ whole genome shotgun (WGS) entry which is preliminary data.</text>
</comment>
<feature type="chain" id="PRO_5001991732" evidence="1">
    <location>
        <begin position="25"/>
        <end position="311"/>
    </location>
</feature>
<sequence>MKSAFASFKTYFGLLLFTATCATAQQDPQYTQYMYNTLVVNPGYTGSTGGLEANLLQRSQWVGIPGAPRTQSFSIHSPYSQTHDNIGIGLSVVNDRLGPSDEVYADGNFSYSIPTGVNGKWAFGLKAGARVLSIDWSRGRYYQEGDPLLNTNINNKIAPAIGAGIYYYTDKWYAGISVPNFIRTNIYDDIRESITSDRLHYYAMAGYVLNIGDNLKFKPAALAKVVSGAPVTVDVSANFLLQEIVTLGAAYRWNDAVSALAGVQVTENFFVGYSYDYSTTDLNKYNNGSHEIMIRFQIVPKATRIKSPRFF</sequence>
<dbReference type="Proteomes" id="UP000030152">
    <property type="component" value="Unassembled WGS sequence"/>
</dbReference>
<evidence type="ECO:0000313" key="2">
    <source>
        <dbReference type="EMBL" id="KGO86304.1"/>
    </source>
</evidence>
<dbReference type="AlphaFoldDB" id="A0A0A2M213"/>
<dbReference type="EMBL" id="JRLX01000011">
    <property type="protein sequence ID" value="KGO86304.1"/>
    <property type="molecule type" value="Genomic_DNA"/>
</dbReference>
<dbReference type="NCBIfam" id="TIGR03519">
    <property type="entry name" value="T9SS_PorP_fam"/>
    <property type="match status" value="1"/>
</dbReference>
<keyword evidence="1" id="KW-0732">Signal</keyword>